<evidence type="ECO:0000313" key="2">
    <source>
        <dbReference type="Proteomes" id="UP001652626"/>
    </source>
</evidence>
<dbReference type="SUPFAM" id="SSF56219">
    <property type="entry name" value="DNase I-like"/>
    <property type="match status" value="1"/>
</dbReference>
<dbReference type="Proteomes" id="UP001652626">
    <property type="component" value="Chromosome W"/>
</dbReference>
<name>A0A8B8IRX2_VANTA</name>
<dbReference type="OrthoDB" id="6907196at2759"/>
<dbReference type="OMA" id="NILNCEH"/>
<dbReference type="GO" id="GO:0031012">
    <property type="term" value="C:extracellular matrix"/>
    <property type="evidence" value="ECO:0007669"/>
    <property type="project" value="TreeGrafter"/>
</dbReference>
<protein>
    <submittedName>
        <fullName evidence="3">Uncharacterized protein LOC113403525</fullName>
    </submittedName>
</protein>
<organism evidence="2 3">
    <name type="scientific">Vanessa tameamea</name>
    <name type="common">Kamehameha butterfly</name>
    <dbReference type="NCBI Taxonomy" id="334116"/>
    <lineage>
        <taxon>Eukaryota</taxon>
        <taxon>Metazoa</taxon>
        <taxon>Ecdysozoa</taxon>
        <taxon>Arthropoda</taxon>
        <taxon>Hexapoda</taxon>
        <taxon>Insecta</taxon>
        <taxon>Pterygota</taxon>
        <taxon>Neoptera</taxon>
        <taxon>Endopterygota</taxon>
        <taxon>Lepidoptera</taxon>
        <taxon>Glossata</taxon>
        <taxon>Ditrysia</taxon>
        <taxon>Papilionoidea</taxon>
        <taxon>Nymphalidae</taxon>
        <taxon>Nymphalinae</taxon>
        <taxon>Vanessa</taxon>
    </lineage>
</organism>
<dbReference type="GO" id="GO:0007508">
    <property type="term" value="P:larval heart development"/>
    <property type="evidence" value="ECO:0007669"/>
    <property type="project" value="TreeGrafter"/>
</dbReference>
<dbReference type="PANTHER" id="PTHR33395">
    <property type="entry name" value="TRANSCRIPTASE, PUTATIVE-RELATED-RELATED"/>
    <property type="match status" value="1"/>
</dbReference>
<keyword evidence="2" id="KW-1185">Reference proteome</keyword>
<accession>A0A8B8IRX2</accession>
<dbReference type="InterPro" id="IPR036691">
    <property type="entry name" value="Endo/exonu/phosph_ase_sf"/>
</dbReference>
<proteinExistence type="predicted"/>
<reference evidence="3" key="1">
    <citation type="submission" date="2025-08" db="UniProtKB">
        <authorList>
            <consortium name="RefSeq"/>
        </authorList>
    </citation>
    <scope>IDENTIFICATION</scope>
    <source>
        <tissue evidence="3">Whole body</tissue>
    </source>
</reference>
<evidence type="ECO:0000259" key="1">
    <source>
        <dbReference type="Pfam" id="PF03372"/>
    </source>
</evidence>
<dbReference type="PANTHER" id="PTHR33395:SF22">
    <property type="entry name" value="REVERSE TRANSCRIPTASE DOMAIN-CONTAINING PROTEIN"/>
    <property type="match status" value="1"/>
</dbReference>
<dbReference type="InterPro" id="IPR005135">
    <property type="entry name" value="Endo/exonuclease/phosphatase"/>
</dbReference>
<dbReference type="RefSeq" id="XP_026499894.2">
    <property type="nucleotide sequence ID" value="XM_026644109.2"/>
</dbReference>
<sequence length="445" mass="51811">MVSKIAILYQNVRGLRTKTSEFFSNILNCEHDIICLTETWLLPGIFDSEIFDSRYSVYRCDRNYNERNDKMGGGVLIAVRNGLVVKDPVFLPSNDIVSCDVFSLCVALRTKGKPVNCRFFCCYFPQSGSQFQDQLNFYERISELVILNPKDIFLIVGDFNVPSAIWSPSSTSAELCENIGNSMVNAMSSFMSLNNFSQYNLVSNINNRQLDLVFSNSNCRVMRCETPLVKEDLHHPTLDIMLIDIKISSFLSPPRIVKLFHKADYKIINELLANIDWSVISDYYDIDTSVEKFYYIINDIITKNIPSKVVVDLSKYPAWYSPALIKIIKEKPKYHKKWKMYDNYSDYSTFKLLRDRQKRVEKTCYDNYLDFAENNILRNSKCFWTFVKTKQNTNDIPERLYYNDISTCDGQQISNLFNEYFYTSFEHSTHLNNFSCNSQNNSGYN</sequence>
<dbReference type="GeneID" id="113403525"/>
<dbReference type="GO" id="GO:0003824">
    <property type="term" value="F:catalytic activity"/>
    <property type="evidence" value="ECO:0007669"/>
    <property type="project" value="InterPro"/>
</dbReference>
<gene>
    <name evidence="3" type="primary">LOC113403525</name>
</gene>
<dbReference type="AlphaFoldDB" id="A0A8B8IRX2"/>
<dbReference type="Pfam" id="PF03372">
    <property type="entry name" value="Exo_endo_phos"/>
    <property type="match status" value="1"/>
</dbReference>
<dbReference type="GO" id="GO:0061343">
    <property type="term" value="P:cell adhesion involved in heart morphogenesis"/>
    <property type="evidence" value="ECO:0007669"/>
    <property type="project" value="TreeGrafter"/>
</dbReference>
<evidence type="ECO:0000313" key="3">
    <source>
        <dbReference type="RefSeq" id="XP_026499894.2"/>
    </source>
</evidence>
<feature type="domain" description="Endonuclease/exonuclease/phosphatase" evidence="1">
    <location>
        <begin position="11"/>
        <end position="226"/>
    </location>
</feature>
<dbReference type="Gene3D" id="3.60.10.10">
    <property type="entry name" value="Endonuclease/exonuclease/phosphatase"/>
    <property type="match status" value="1"/>
</dbReference>